<dbReference type="InterPro" id="IPR011701">
    <property type="entry name" value="MFS"/>
</dbReference>
<organism evidence="6 7">
    <name type="scientific">Alterirhizorhabdus solaris</name>
    <dbReference type="NCBI Taxonomy" id="2529389"/>
    <lineage>
        <taxon>Bacteria</taxon>
        <taxon>Pseudomonadati</taxon>
        <taxon>Pseudomonadota</taxon>
        <taxon>Alphaproteobacteria</taxon>
        <taxon>Sphingomonadales</taxon>
        <taxon>Rhizorhabdaceae</taxon>
        <taxon>Alterirhizorhabdus</taxon>
    </lineage>
</organism>
<dbReference type="OrthoDB" id="9796632at2"/>
<name>A0A558R544_9SPHN</name>
<evidence type="ECO:0000313" key="7">
    <source>
        <dbReference type="Proteomes" id="UP000318681"/>
    </source>
</evidence>
<feature type="transmembrane region" description="Helical" evidence="4">
    <location>
        <begin position="21"/>
        <end position="45"/>
    </location>
</feature>
<keyword evidence="2 4" id="KW-1133">Transmembrane helix</keyword>
<feature type="transmembrane region" description="Helical" evidence="4">
    <location>
        <begin position="317"/>
        <end position="340"/>
    </location>
</feature>
<feature type="transmembrane region" description="Helical" evidence="4">
    <location>
        <begin position="383"/>
        <end position="405"/>
    </location>
</feature>
<dbReference type="InterPro" id="IPR020846">
    <property type="entry name" value="MFS_dom"/>
</dbReference>
<gene>
    <name evidence="6" type="ORF">FOY91_09820</name>
</gene>
<dbReference type="AlphaFoldDB" id="A0A558R544"/>
<dbReference type="PANTHER" id="PTHR11360">
    <property type="entry name" value="MONOCARBOXYLATE TRANSPORTER"/>
    <property type="match status" value="1"/>
</dbReference>
<feature type="transmembrane region" description="Helical" evidence="4">
    <location>
        <begin position="262"/>
        <end position="285"/>
    </location>
</feature>
<sequence>MTMLEPPMTDRTAAREWATGWPVPLIAMMGIAGSTLMPTTIGVFLQPVTAELGLSQIAFTASFMVQILVGLVAIPVAGRIADRIGARRLLLIGIVPYTLTLGLFGIANGSIWQWWGLCALNAIGLACICIPVWLKPVVTEFHTSRGLALAVALAGIGLSTAIMPLLATWYVQALGWRWAYLALAASWAVPMLLLVYFVLDRSHREASAVAQGKVPARILRQHLLSPTFYCLALAGGIYACASYGLFIMLIPMLTISGLGASAAASVVGVFGMSSLIGRVVVGLLLDRLPARFLSVVVFLLPVPATLLLMRVDGSMTVAVAAAALLGMAGGAENDILAYMAARRFPVTMFASVYSVATVVFAISASAGPLLSSVLFSTYGTYDVFLVATIPMVMVGALLIGLIPAAGTRVHGAEPRLSG</sequence>
<keyword evidence="1 4" id="KW-0812">Transmembrane</keyword>
<dbReference type="Proteomes" id="UP000318681">
    <property type="component" value="Unassembled WGS sequence"/>
</dbReference>
<keyword evidence="7" id="KW-1185">Reference proteome</keyword>
<feature type="transmembrane region" description="Helical" evidence="4">
    <location>
        <begin position="89"/>
        <end position="107"/>
    </location>
</feature>
<dbReference type="EMBL" id="VNIM01000033">
    <property type="protein sequence ID" value="TVV74468.1"/>
    <property type="molecule type" value="Genomic_DNA"/>
</dbReference>
<dbReference type="GO" id="GO:0022857">
    <property type="term" value="F:transmembrane transporter activity"/>
    <property type="evidence" value="ECO:0007669"/>
    <property type="project" value="InterPro"/>
</dbReference>
<evidence type="ECO:0000256" key="2">
    <source>
        <dbReference type="ARBA" id="ARBA00022989"/>
    </source>
</evidence>
<dbReference type="SUPFAM" id="SSF103473">
    <property type="entry name" value="MFS general substrate transporter"/>
    <property type="match status" value="1"/>
</dbReference>
<feature type="transmembrane region" description="Helical" evidence="4">
    <location>
        <begin position="146"/>
        <end position="172"/>
    </location>
</feature>
<feature type="transmembrane region" description="Helical" evidence="4">
    <location>
        <begin position="227"/>
        <end position="250"/>
    </location>
</feature>
<evidence type="ECO:0000256" key="4">
    <source>
        <dbReference type="SAM" id="Phobius"/>
    </source>
</evidence>
<dbReference type="InterPro" id="IPR050327">
    <property type="entry name" value="Proton-linked_MCT"/>
</dbReference>
<protein>
    <submittedName>
        <fullName evidence="6">MFS transporter</fullName>
    </submittedName>
</protein>
<evidence type="ECO:0000256" key="3">
    <source>
        <dbReference type="ARBA" id="ARBA00023136"/>
    </source>
</evidence>
<feature type="transmembrane region" description="Helical" evidence="4">
    <location>
        <begin position="57"/>
        <end position="77"/>
    </location>
</feature>
<dbReference type="Gene3D" id="1.20.1250.20">
    <property type="entry name" value="MFS general substrate transporter like domains"/>
    <property type="match status" value="1"/>
</dbReference>
<feature type="transmembrane region" description="Helical" evidence="4">
    <location>
        <begin position="352"/>
        <end position="371"/>
    </location>
</feature>
<comment type="caution">
    <text evidence="6">The sequence shown here is derived from an EMBL/GenBank/DDBJ whole genome shotgun (WGS) entry which is preliminary data.</text>
</comment>
<dbReference type="InterPro" id="IPR036259">
    <property type="entry name" value="MFS_trans_sf"/>
</dbReference>
<feature type="transmembrane region" description="Helical" evidence="4">
    <location>
        <begin position="113"/>
        <end position="134"/>
    </location>
</feature>
<dbReference type="PROSITE" id="PS50850">
    <property type="entry name" value="MFS"/>
    <property type="match status" value="1"/>
</dbReference>
<evidence type="ECO:0000256" key="1">
    <source>
        <dbReference type="ARBA" id="ARBA00022692"/>
    </source>
</evidence>
<feature type="transmembrane region" description="Helical" evidence="4">
    <location>
        <begin position="292"/>
        <end position="311"/>
    </location>
</feature>
<feature type="domain" description="Major facilitator superfamily (MFS) profile" evidence="5">
    <location>
        <begin position="23"/>
        <end position="406"/>
    </location>
</feature>
<feature type="transmembrane region" description="Helical" evidence="4">
    <location>
        <begin position="178"/>
        <end position="199"/>
    </location>
</feature>
<accession>A0A558R544</accession>
<proteinExistence type="predicted"/>
<reference evidence="6 7" key="1">
    <citation type="submission" date="2019-07" db="EMBL/GenBank/DDBJ databases">
        <title>Sphingomonas solaris sp. nov., isolated from a solar panel from Boston, Massachusetts.</title>
        <authorList>
            <person name="Tanner K."/>
            <person name="Pascual J."/>
            <person name="Mancuso C."/>
            <person name="Pereto J."/>
            <person name="Khalil A."/>
            <person name="Vilanova C."/>
        </authorList>
    </citation>
    <scope>NUCLEOTIDE SEQUENCE [LARGE SCALE GENOMIC DNA]</scope>
    <source>
        <strain evidence="6 7">R4DWN</strain>
    </source>
</reference>
<keyword evidence="3 4" id="KW-0472">Membrane</keyword>
<dbReference type="Pfam" id="PF07690">
    <property type="entry name" value="MFS_1"/>
    <property type="match status" value="1"/>
</dbReference>
<evidence type="ECO:0000313" key="6">
    <source>
        <dbReference type="EMBL" id="TVV74468.1"/>
    </source>
</evidence>
<dbReference type="PANTHER" id="PTHR11360:SF290">
    <property type="entry name" value="MONOCARBOXYLATE MFS PERMEASE"/>
    <property type="match status" value="1"/>
</dbReference>
<evidence type="ECO:0000259" key="5">
    <source>
        <dbReference type="PROSITE" id="PS50850"/>
    </source>
</evidence>